<dbReference type="RefSeq" id="WP_008909946.1">
    <property type="nucleotide sequence ID" value="NZ_CAKP01000141.1"/>
</dbReference>
<proteinExistence type="predicted"/>
<gene>
    <name evidence="1" type="ORF">CAAU_2620</name>
</gene>
<dbReference type="STRING" id="857293.CAAU_2620"/>
<accession>I7LIA8</accession>
<evidence type="ECO:0000313" key="2">
    <source>
        <dbReference type="Proteomes" id="UP000007652"/>
    </source>
</evidence>
<organism evidence="1 2">
    <name type="scientific">Caloramator australicus RC3</name>
    <dbReference type="NCBI Taxonomy" id="857293"/>
    <lineage>
        <taxon>Bacteria</taxon>
        <taxon>Bacillati</taxon>
        <taxon>Bacillota</taxon>
        <taxon>Clostridia</taxon>
        <taxon>Eubacteriales</taxon>
        <taxon>Clostridiaceae</taxon>
        <taxon>Caloramator</taxon>
    </lineage>
</organism>
<comment type="caution">
    <text evidence="1">The sequence shown here is derived from an EMBL/GenBank/DDBJ whole genome shotgun (WGS) entry which is preliminary data.</text>
</comment>
<name>I7LIA8_9CLOT</name>
<dbReference type="AlphaFoldDB" id="I7LIA8"/>
<reference evidence="1 2" key="1">
    <citation type="journal article" date="2011" name="J. Bacteriol.">
        <title>Draft genome sequence of Caloramator australicus strain RC3T, a thermoanaerobe from the Great Artesian Basin of Australia.</title>
        <authorList>
            <person name="Ogg C.D."/>
            <person name="Patel B.K.C."/>
        </authorList>
    </citation>
    <scope>NUCLEOTIDE SEQUENCE [LARGE SCALE GENOMIC DNA]</scope>
    <source>
        <strain evidence="1 2">RC3</strain>
    </source>
</reference>
<evidence type="ECO:0008006" key="3">
    <source>
        <dbReference type="Google" id="ProtNLM"/>
    </source>
</evidence>
<dbReference type="EMBL" id="CAKP01000141">
    <property type="protein sequence ID" value="CCJ34703.1"/>
    <property type="molecule type" value="Genomic_DNA"/>
</dbReference>
<keyword evidence="2" id="KW-1185">Reference proteome</keyword>
<sequence length="98" mass="11334">MAKENENKKQTDSFFEIIKEAKKARMEYEAKMAAIRDKMTRLHVAEQKGREEGRMEGIINVAKNLIALGADMSMIIKATGLNEDEIRKIKEEMENFKQ</sequence>
<dbReference type="Proteomes" id="UP000007652">
    <property type="component" value="Unassembled WGS sequence"/>
</dbReference>
<protein>
    <recommendedName>
        <fullName evidence="3">Signal transduction histidine kinase</fullName>
    </recommendedName>
</protein>
<dbReference type="OrthoDB" id="1980949at2"/>
<evidence type="ECO:0000313" key="1">
    <source>
        <dbReference type="EMBL" id="CCJ34703.1"/>
    </source>
</evidence>